<name>A0A4E9FXN8_BRUMA</name>
<dbReference type="CTD" id="6099825"/>
<feature type="transmembrane region" description="Helical" evidence="1">
    <location>
        <begin position="113"/>
        <end position="136"/>
    </location>
</feature>
<evidence type="ECO:0000256" key="1">
    <source>
        <dbReference type="SAM" id="Phobius"/>
    </source>
</evidence>
<feature type="transmembrane region" description="Helical" evidence="1">
    <location>
        <begin position="76"/>
        <end position="93"/>
    </location>
</feature>
<dbReference type="GeneID" id="6099825"/>
<organism evidence="2">
    <name type="scientific">Brugia malayi</name>
    <name type="common">Filarial nematode worm</name>
    <dbReference type="NCBI Taxonomy" id="6279"/>
    <lineage>
        <taxon>Eukaryota</taxon>
        <taxon>Metazoa</taxon>
        <taxon>Ecdysozoa</taxon>
        <taxon>Nematoda</taxon>
        <taxon>Chromadorea</taxon>
        <taxon>Rhabditida</taxon>
        <taxon>Spirurina</taxon>
        <taxon>Spiruromorpha</taxon>
        <taxon>Filarioidea</taxon>
        <taxon>Onchocercidae</taxon>
        <taxon>Brugia</taxon>
    </lineage>
</organism>
<dbReference type="EMBL" id="CAAKNF010000195">
    <property type="protein sequence ID" value="VIO99363.1"/>
    <property type="molecule type" value="Genomic_DNA"/>
</dbReference>
<reference evidence="2" key="1">
    <citation type="submission" date="2019-04" db="EMBL/GenBank/DDBJ databases">
        <authorList>
            <person name="Howe K."/>
            <person name="Paulini M."/>
            <person name="Williams G."/>
        </authorList>
    </citation>
    <scope>NUCLEOTIDE SEQUENCE [LARGE SCALE GENOMIC DNA]</scope>
    <source>
        <strain evidence="2">FR3</strain>
    </source>
</reference>
<dbReference type="RefSeq" id="XP_042938382.1">
    <property type="nucleotide sequence ID" value="XM_043082448.1"/>
</dbReference>
<proteinExistence type="predicted"/>
<dbReference type="OrthoDB" id="5840914at2759"/>
<keyword evidence="1" id="KW-0472">Membrane</keyword>
<keyword evidence="1" id="KW-1133">Transmembrane helix</keyword>
<gene>
    <name evidence="2" type="primary">Bm4570</name>
    <name evidence="2" type="ORF">BM_BM4570</name>
</gene>
<protein>
    <submittedName>
        <fullName evidence="2">Uncharacterized protein</fullName>
    </submittedName>
</protein>
<sequence>MWMCHRILCFVPSIARVRFIRWEHTAVSSRGRGLGNLHEEVNRRFTQRIVKRLHRWDGISENEWFMIYRDNYASRFVLLVTLAVPLIGFLTSENCVANVKRGRLWNAVKDTNIVQQMGVLVVLPIFSFLVVMYLAWHLNAIRIHRIYISKKDQKLFFAVISHYGIFTRKVLFTRHNVRILGSAGHQLWSLVKGSIKINKHRFVLNDEGFRDIQHRHLMLGRNIKPPLTTDKTVTLITAVHDARRSDNISTLDRVMFFPRKCSLQSAMCIYLTCQLVLCQYIEAKMKGKDKKRYLSISRLQYQQVFNSVEYHQSSYRKAQMSKKFAFVFCLPL</sequence>
<evidence type="ECO:0000313" key="2">
    <source>
        <dbReference type="EMBL" id="VIO99363.1"/>
    </source>
</evidence>
<accession>A0A4E9FXN8</accession>
<dbReference type="AlphaFoldDB" id="A0A4E9FXN8"/>
<keyword evidence="1" id="KW-0812">Transmembrane</keyword>
<dbReference type="KEGG" id="bmy:BM_BM4570"/>